<evidence type="ECO:0000256" key="2">
    <source>
        <dbReference type="SAM" id="MobiDB-lite"/>
    </source>
</evidence>
<keyword evidence="4" id="KW-1185">Reference proteome</keyword>
<proteinExistence type="predicted"/>
<dbReference type="EMBL" id="KQ435697">
    <property type="protein sequence ID" value="KOX80783.1"/>
    <property type="molecule type" value="Genomic_DNA"/>
</dbReference>
<feature type="region of interest" description="Disordered" evidence="2">
    <location>
        <begin position="125"/>
        <end position="145"/>
    </location>
</feature>
<dbReference type="OrthoDB" id="2133912at2759"/>
<evidence type="ECO:0000313" key="4">
    <source>
        <dbReference type="Proteomes" id="UP000053105"/>
    </source>
</evidence>
<dbReference type="PANTHER" id="PTHR14240:SF1">
    <property type="entry name" value="PROTEIN FANTOM-RELATED"/>
    <property type="match status" value="1"/>
</dbReference>
<keyword evidence="1" id="KW-0175">Coiled coil</keyword>
<reference evidence="3 4" key="1">
    <citation type="submission" date="2015-07" db="EMBL/GenBank/DDBJ databases">
        <title>The genome of Melipona quadrifasciata.</title>
        <authorList>
            <person name="Pan H."/>
            <person name="Kapheim K."/>
        </authorList>
    </citation>
    <scope>NUCLEOTIDE SEQUENCE [LARGE SCALE GENOMIC DNA]</scope>
    <source>
        <strain evidence="3">0111107301</strain>
        <tissue evidence="3">Whole body</tissue>
    </source>
</reference>
<sequence length="459" mass="52595">MADDPNRDILPVRESSCVDSCRSSIVKDPRERYIVLKLDRYQLEDRYLRLLDEANDLKKLTNCQEDKIKRLATKLMRVTANAKPCMVALDVYEDKNKIIALELENSKLKDKICVLRNQLLSHTIAGRSSSRSRNAQTRPSSGRMNNETITTELLAERKRTGEVEEQMLKVKDSQLSLREKDEQIKDLANEMKILQQHNNELIDLSSKYGEVELENKELKKKVTEQLRDQETLKHAFNIEQSNIVALQTSNEQLLGKIEELQKNIDTLTVQLTTQTEKQEMTKITQISTKQADMKIPITVDRHESHKDIQMDKCSKYCEALEKIFELDIARKEERCKICCKSATDVKDTTQISIKLMDKSVQTASTVGIKDQEIVTSVKEKSKVEESQIATQNTEPVENYLTPDKMLKLLERAQISTSTDAAARFNQKHMAVGVDYSGITDQKQSHRQVVSLEKLLFGDC</sequence>
<dbReference type="InterPro" id="IPR031139">
    <property type="entry name" value="RPGRIP1_fam"/>
</dbReference>
<evidence type="ECO:0000256" key="1">
    <source>
        <dbReference type="SAM" id="Coils"/>
    </source>
</evidence>
<dbReference type="GO" id="GO:0035869">
    <property type="term" value="C:ciliary transition zone"/>
    <property type="evidence" value="ECO:0007669"/>
    <property type="project" value="TreeGrafter"/>
</dbReference>
<gene>
    <name evidence="3" type="ORF">WN51_03845</name>
</gene>
<organism evidence="3 4">
    <name type="scientific">Melipona quadrifasciata</name>
    <dbReference type="NCBI Taxonomy" id="166423"/>
    <lineage>
        <taxon>Eukaryota</taxon>
        <taxon>Metazoa</taxon>
        <taxon>Ecdysozoa</taxon>
        <taxon>Arthropoda</taxon>
        <taxon>Hexapoda</taxon>
        <taxon>Insecta</taxon>
        <taxon>Pterygota</taxon>
        <taxon>Neoptera</taxon>
        <taxon>Endopterygota</taxon>
        <taxon>Hymenoptera</taxon>
        <taxon>Apocrita</taxon>
        <taxon>Aculeata</taxon>
        <taxon>Apoidea</taxon>
        <taxon>Anthophila</taxon>
        <taxon>Apidae</taxon>
        <taxon>Melipona</taxon>
    </lineage>
</organism>
<evidence type="ECO:0000313" key="3">
    <source>
        <dbReference type="EMBL" id="KOX80783.1"/>
    </source>
</evidence>
<feature type="coiled-coil region" evidence="1">
    <location>
        <begin position="170"/>
        <end position="277"/>
    </location>
</feature>
<dbReference type="PANTHER" id="PTHR14240">
    <property type="entry name" value="RETINITIS PIGMENTOSA GTPASE REGULATOR-INTERACTING PROTEIN"/>
    <property type="match status" value="1"/>
</dbReference>
<dbReference type="GO" id="GO:1905515">
    <property type="term" value="P:non-motile cilium assembly"/>
    <property type="evidence" value="ECO:0007669"/>
    <property type="project" value="TreeGrafter"/>
</dbReference>
<dbReference type="AlphaFoldDB" id="A0A0M9AD26"/>
<protein>
    <submittedName>
        <fullName evidence="3">Protein fantom</fullName>
    </submittedName>
</protein>
<accession>A0A0M9AD26</accession>
<name>A0A0M9AD26_9HYME</name>
<dbReference type="Proteomes" id="UP000053105">
    <property type="component" value="Unassembled WGS sequence"/>
</dbReference>
<dbReference type="STRING" id="166423.A0A0M9AD26"/>